<evidence type="ECO:0000256" key="1">
    <source>
        <dbReference type="ARBA" id="ARBA00004141"/>
    </source>
</evidence>
<keyword evidence="5 10" id="KW-0276">Fatty acid metabolism</keyword>
<evidence type="ECO:0000256" key="6">
    <source>
        <dbReference type="ARBA" id="ARBA00022989"/>
    </source>
</evidence>
<sequence>MNNNCTEVEDPYIRYVMSQRPFGWNFTDPPVFKPYEFEKVDPFYWVSLMEDNWKVAFYAAAIYIVAIFGLQKFMENRAPFELKKPLFVWNLSLGIFSVIGFVRYVPGFMLVLSQPNGFYRSICIKDGMDLPTGYWTLLFAFSKFWELGDTFYIVLRKRRLVFIQYYHHVVTMIVVWIVGPLVEPISRWYTVLNYGVHSLMYPYFALRAIGIRVPVFIANLITFLQLSQMIIGFTVNMTSLYHQQIGNDCIRYPVSIKAFSLVYGSFILLFGKLFYDSVIKSGRRQKEKKLL</sequence>
<feature type="transmembrane region" description="Helical" evidence="10">
    <location>
        <begin position="213"/>
        <end position="235"/>
    </location>
</feature>
<name>A0ABP1Q6U8_9HEXA</name>
<comment type="subcellular location">
    <subcellularLocation>
        <location evidence="1">Membrane</location>
        <topology evidence="1">Multi-pass membrane protein</topology>
    </subcellularLocation>
</comment>
<keyword evidence="7 10" id="KW-0443">Lipid metabolism</keyword>
<protein>
    <recommendedName>
        <fullName evidence="10">Elongation of very long chain fatty acids protein</fullName>
        <ecNumber evidence="10">2.3.1.199</ecNumber>
    </recommendedName>
    <alternativeName>
        <fullName evidence="10">Very-long-chain 3-oxoacyl-CoA synthase</fullName>
    </alternativeName>
</protein>
<keyword evidence="6 10" id="KW-1133">Transmembrane helix</keyword>
<comment type="catalytic activity">
    <reaction evidence="10">
        <text>a very-long-chain acyl-CoA + malonyl-CoA + H(+) = a very-long-chain 3-oxoacyl-CoA + CO2 + CoA</text>
        <dbReference type="Rhea" id="RHEA:32727"/>
        <dbReference type="ChEBI" id="CHEBI:15378"/>
        <dbReference type="ChEBI" id="CHEBI:16526"/>
        <dbReference type="ChEBI" id="CHEBI:57287"/>
        <dbReference type="ChEBI" id="CHEBI:57384"/>
        <dbReference type="ChEBI" id="CHEBI:90725"/>
        <dbReference type="ChEBI" id="CHEBI:90736"/>
        <dbReference type="EC" id="2.3.1.199"/>
    </reaction>
</comment>
<dbReference type="Pfam" id="PF01151">
    <property type="entry name" value="ELO"/>
    <property type="match status" value="1"/>
</dbReference>
<evidence type="ECO:0000313" key="11">
    <source>
        <dbReference type="EMBL" id="CAL8091684.1"/>
    </source>
</evidence>
<keyword evidence="3 10" id="KW-0808">Transferase</keyword>
<dbReference type="PANTHER" id="PTHR11157">
    <property type="entry name" value="FATTY ACID ACYL TRANSFERASE-RELATED"/>
    <property type="match status" value="1"/>
</dbReference>
<keyword evidence="4 10" id="KW-0812">Transmembrane</keyword>
<evidence type="ECO:0000256" key="3">
    <source>
        <dbReference type="ARBA" id="ARBA00022679"/>
    </source>
</evidence>
<evidence type="ECO:0000313" key="12">
    <source>
        <dbReference type="Proteomes" id="UP001642540"/>
    </source>
</evidence>
<evidence type="ECO:0000256" key="9">
    <source>
        <dbReference type="ARBA" id="ARBA00023160"/>
    </source>
</evidence>
<dbReference type="EC" id="2.3.1.199" evidence="10"/>
<feature type="transmembrane region" description="Helical" evidence="10">
    <location>
        <begin position="134"/>
        <end position="155"/>
    </location>
</feature>
<accession>A0ABP1Q6U8</accession>
<dbReference type="InterPro" id="IPR002076">
    <property type="entry name" value="ELO_fam"/>
</dbReference>
<gene>
    <name evidence="11" type="ORF">ODALV1_LOCUS7996</name>
</gene>
<dbReference type="Proteomes" id="UP001642540">
    <property type="component" value="Unassembled WGS sequence"/>
</dbReference>
<evidence type="ECO:0000256" key="4">
    <source>
        <dbReference type="ARBA" id="ARBA00022692"/>
    </source>
</evidence>
<keyword evidence="8 10" id="KW-0472">Membrane</keyword>
<dbReference type="PANTHER" id="PTHR11157:SF17">
    <property type="entry name" value="ELONGATION OF VERY LONG CHAIN FATTY ACIDS PROTEIN 6"/>
    <property type="match status" value="1"/>
</dbReference>
<comment type="similarity">
    <text evidence="10">Belongs to the ELO family.</text>
</comment>
<evidence type="ECO:0000256" key="7">
    <source>
        <dbReference type="ARBA" id="ARBA00023098"/>
    </source>
</evidence>
<reference evidence="11 12" key="1">
    <citation type="submission" date="2024-08" db="EMBL/GenBank/DDBJ databases">
        <authorList>
            <person name="Cucini C."/>
            <person name="Frati F."/>
        </authorList>
    </citation>
    <scope>NUCLEOTIDE SEQUENCE [LARGE SCALE GENOMIC DNA]</scope>
</reference>
<evidence type="ECO:0000256" key="2">
    <source>
        <dbReference type="ARBA" id="ARBA00022516"/>
    </source>
</evidence>
<feature type="transmembrane region" description="Helical" evidence="10">
    <location>
        <begin position="255"/>
        <end position="275"/>
    </location>
</feature>
<evidence type="ECO:0000256" key="5">
    <source>
        <dbReference type="ARBA" id="ARBA00022832"/>
    </source>
</evidence>
<keyword evidence="2 10" id="KW-0444">Lipid biosynthesis</keyword>
<feature type="transmembrane region" description="Helical" evidence="10">
    <location>
        <begin position="188"/>
        <end position="206"/>
    </location>
</feature>
<evidence type="ECO:0000256" key="10">
    <source>
        <dbReference type="RuleBase" id="RU361115"/>
    </source>
</evidence>
<organism evidence="11 12">
    <name type="scientific">Orchesella dallaii</name>
    <dbReference type="NCBI Taxonomy" id="48710"/>
    <lineage>
        <taxon>Eukaryota</taxon>
        <taxon>Metazoa</taxon>
        <taxon>Ecdysozoa</taxon>
        <taxon>Arthropoda</taxon>
        <taxon>Hexapoda</taxon>
        <taxon>Collembola</taxon>
        <taxon>Entomobryomorpha</taxon>
        <taxon>Entomobryoidea</taxon>
        <taxon>Orchesellidae</taxon>
        <taxon>Orchesellinae</taxon>
        <taxon>Orchesella</taxon>
    </lineage>
</organism>
<comment type="caution">
    <text evidence="11">The sequence shown here is derived from an EMBL/GenBank/DDBJ whole genome shotgun (WGS) entry which is preliminary data.</text>
</comment>
<keyword evidence="12" id="KW-1185">Reference proteome</keyword>
<feature type="transmembrane region" description="Helical" evidence="10">
    <location>
        <begin position="55"/>
        <end position="74"/>
    </location>
</feature>
<feature type="transmembrane region" description="Helical" evidence="10">
    <location>
        <begin position="86"/>
        <end position="105"/>
    </location>
</feature>
<proteinExistence type="inferred from homology"/>
<keyword evidence="9 10" id="KW-0275">Fatty acid biosynthesis</keyword>
<evidence type="ECO:0000256" key="8">
    <source>
        <dbReference type="ARBA" id="ARBA00023136"/>
    </source>
</evidence>
<dbReference type="EMBL" id="CAXLJM020000024">
    <property type="protein sequence ID" value="CAL8091684.1"/>
    <property type="molecule type" value="Genomic_DNA"/>
</dbReference>
<feature type="transmembrane region" description="Helical" evidence="10">
    <location>
        <begin position="162"/>
        <end position="182"/>
    </location>
</feature>